<accession>A0A517YZB4</accession>
<dbReference type="AlphaFoldDB" id="A0A517YZB4"/>
<name>A0A517YZB4_9BACT</name>
<sequence>MIDAHCSTMIDCEIDSEAKEGHFLIFGLRTALRRLGVDMGRFMGDADGGFDFIAVLPAWAGGAGAFDGARFE</sequence>
<reference evidence="1 2" key="1">
    <citation type="submission" date="2019-02" db="EMBL/GenBank/DDBJ databases">
        <title>Deep-cultivation of Planctomycetes and their phenomic and genomic characterization uncovers novel biology.</title>
        <authorList>
            <person name="Wiegand S."/>
            <person name="Jogler M."/>
            <person name="Boedeker C."/>
            <person name="Pinto D."/>
            <person name="Vollmers J."/>
            <person name="Rivas-Marin E."/>
            <person name="Kohn T."/>
            <person name="Peeters S.H."/>
            <person name="Heuer A."/>
            <person name="Rast P."/>
            <person name="Oberbeckmann S."/>
            <person name="Bunk B."/>
            <person name="Jeske O."/>
            <person name="Meyerdierks A."/>
            <person name="Storesund J.E."/>
            <person name="Kallscheuer N."/>
            <person name="Luecker S."/>
            <person name="Lage O.M."/>
            <person name="Pohl T."/>
            <person name="Merkel B.J."/>
            <person name="Hornburger P."/>
            <person name="Mueller R.-W."/>
            <person name="Bruemmer F."/>
            <person name="Labrenz M."/>
            <person name="Spormann A.M."/>
            <person name="Op den Camp H."/>
            <person name="Overmann J."/>
            <person name="Amann R."/>
            <person name="Jetten M.S.M."/>
            <person name="Mascher T."/>
            <person name="Medema M.H."/>
            <person name="Devos D.P."/>
            <person name="Kaster A.-K."/>
            <person name="Ovreas L."/>
            <person name="Rohde M."/>
            <person name="Galperin M.Y."/>
            <person name="Jogler C."/>
        </authorList>
    </citation>
    <scope>NUCLEOTIDE SEQUENCE [LARGE SCALE GENOMIC DNA]</scope>
    <source>
        <strain evidence="1 2">KS4</strain>
    </source>
</reference>
<keyword evidence="2" id="KW-1185">Reference proteome</keyword>
<dbReference type="KEGG" id="pcor:KS4_36610"/>
<proteinExistence type="predicted"/>
<evidence type="ECO:0000313" key="1">
    <source>
        <dbReference type="EMBL" id="QDU35578.1"/>
    </source>
</evidence>
<organism evidence="1 2">
    <name type="scientific">Poriferisphaera corsica</name>
    <dbReference type="NCBI Taxonomy" id="2528020"/>
    <lineage>
        <taxon>Bacteria</taxon>
        <taxon>Pseudomonadati</taxon>
        <taxon>Planctomycetota</taxon>
        <taxon>Phycisphaerae</taxon>
        <taxon>Phycisphaerales</taxon>
        <taxon>Phycisphaeraceae</taxon>
        <taxon>Poriferisphaera</taxon>
    </lineage>
</organism>
<protein>
    <submittedName>
        <fullName evidence="1">Uncharacterized protein</fullName>
    </submittedName>
</protein>
<dbReference type="Proteomes" id="UP000317369">
    <property type="component" value="Chromosome"/>
</dbReference>
<gene>
    <name evidence="1" type="ORF">KS4_36610</name>
</gene>
<dbReference type="EMBL" id="CP036425">
    <property type="protein sequence ID" value="QDU35578.1"/>
    <property type="molecule type" value="Genomic_DNA"/>
</dbReference>
<evidence type="ECO:0000313" key="2">
    <source>
        <dbReference type="Proteomes" id="UP000317369"/>
    </source>
</evidence>